<evidence type="ECO:0000313" key="11">
    <source>
        <dbReference type="EMBL" id="EGV65137.1"/>
    </source>
</evidence>
<evidence type="ECO:0000259" key="9">
    <source>
        <dbReference type="Pfam" id="PF18794"/>
    </source>
</evidence>
<dbReference type="GeneID" id="18247026"/>
<accession>G3B0U1</accession>
<evidence type="ECO:0000256" key="3">
    <source>
        <dbReference type="ARBA" id="ARBA00019167"/>
    </source>
</evidence>
<dbReference type="Gene3D" id="1.25.40.580">
    <property type="match status" value="1"/>
</dbReference>
<proteinExistence type="inferred from homology"/>
<keyword evidence="5" id="KW-0227">DNA damage</keyword>
<evidence type="ECO:0000256" key="8">
    <source>
        <dbReference type="ARBA" id="ARBA00024671"/>
    </source>
</evidence>
<organism evidence="12">
    <name type="scientific">Candida tenuis (strain ATCC 10573 / BCRC 21748 / CBS 615 / JCM 9827 / NBRC 10315 / NRRL Y-1498 / VKM Y-70)</name>
    <name type="common">Yeast</name>
    <name type="synonym">Yamadazyma tenuis</name>
    <dbReference type="NCBI Taxonomy" id="590646"/>
    <lineage>
        <taxon>Eukaryota</taxon>
        <taxon>Fungi</taxon>
        <taxon>Dikarya</taxon>
        <taxon>Ascomycota</taxon>
        <taxon>Saccharomycotina</taxon>
        <taxon>Pichiomycetes</taxon>
        <taxon>Debaryomycetaceae</taxon>
        <taxon>Yamadazyma</taxon>
    </lineage>
</organism>
<evidence type="ECO:0000256" key="1">
    <source>
        <dbReference type="ARBA" id="ARBA00004496"/>
    </source>
</evidence>
<evidence type="ECO:0000256" key="4">
    <source>
        <dbReference type="ARBA" id="ARBA00022490"/>
    </source>
</evidence>
<evidence type="ECO:0000256" key="6">
    <source>
        <dbReference type="ARBA" id="ARBA00023186"/>
    </source>
</evidence>
<evidence type="ECO:0000313" key="12">
    <source>
        <dbReference type="Proteomes" id="UP000000707"/>
    </source>
</evidence>
<comment type="function">
    <text evidence="8">Involved in DNA mismatch repair in slow-growing cells. Acts as a chaperone during the assembly of the 26S proteasome, specifically of the base subcomplex of the 19S regulatory complex (RC).</text>
</comment>
<dbReference type="GO" id="GO:0006281">
    <property type="term" value="P:DNA repair"/>
    <property type="evidence" value="ECO:0007669"/>
    <property type="project" value="UniProtKB-KW"/>
</dbReference>
<dbReference type="GO" id="GO:0005737">
    <property type="term" value="C:cytoplasm"/>
    <property type="evidence" value="ECO:0007669"/>
    <property type="project" value="UniProtKB-SubCell"/>
</dbReference>
<dbReference type="OrthoDB" id="4074002at2759"/>
<keyword evidence="4" id="KW-0963">Cytoplasm</keyword>
<keyword evidence="12" id="KW-1185">Reference proteome</keyword>
<feature type="domain" description="DNA mismatch repair protein HSM3 N-terminal" evidence="10">
    <location>
        <begin position="61"/>
        <end position="227"/>
    </location>
</feature>
<dbReference type="InterPro" id="IPR040752">
    <property type="entry name" value="HSM3_C"/>
</dbReference>
<dbReference type="Gene3D" id="1.25.10.50">
    <property type="match status" value="1"/>
</dbReference>
<name>G3B0U1_CANTC</name>
<sequence length="478" mass="53966">MWLEFALFSFPPHSMVSAITNPYTHPDISDALSEAASNVFHQLDQGIVHKTDLELFNRLLINSTVPQSFVESLIPAIDQAVKAPDYYETDPDFVLIAIYETLLSKLPPATVLEYYPIHFITENIQYANQFSLLILKIITRNHSQIELVSNGLLHTILSLYLKDADVMIPIASAIQNLVLVLSDDHNIISELNTAKFKELFANAKTSGDSVLISRLLDLMVVLAPAVQFDLGFPIGGDVLLDLLKIDFYQNLINKENTHIFEAISTPVNRILALYNTRTTDAEIESFLATEIANLIASITFAFPDWELPGLKSYNLYLDLASDVLLLSKINPAKFDDDLLEFVVDYSLFSTKYFRILLNLVKSQKALHFLVQHDKITASLIKNLSLDMLFDLLVELTSTDFGVHYLLNSLPSIVTDFIINDSAISSDVYIAKLEVFEHLLFQDHDLTIWNDQLVDAYKLMKNGRNIRHEARVEIADEAV</sequence>
<protein>
    <recommendedName>
        <fullName evidence="3">DNA mismatch repair protein HSM3</fullName>
    </recommendedName>
</protein>
<comment type="subcellular location">
    <subcellularLocation>
        <location evidence="1">Cytoplasm</location>
    </subcellularLocation>
</comment>
<evidence type="ECO:0000259" key="10">
    <source>
        <dbReference type="Pfam" id="PF18795"/>
    </source>
</evidence>
<dbReference type="HOGENOM" id="CLU_589245_0_0_1"/>
<feature type="domain" description="DNA mismatch repair protein HSM3 C-terminal" evidence="9">
    <location>
        <begin position="325"/>
        <end position="474"/>
    </location>
</feature>
<keyword evidence="6" id="KW-0143">Chaperone</keyword>
<dbReference type="STRING" id="590646.G3B0U1"/>
<dbReference type="Pfam" id="PF18794">
    <property type="entry name" value="HSM3_C"/>
    <property type="match status" value="1"/>
</dbReference>
<gene>
    <name evidence="11" type="ORF">CANTEDRAFT_113574</name>
</gene>
<dbReference type="KEGG" id="cten:18247026"/>
<dbReference type="AlphaFoldDB" id="G3B0U1"/>
<dbReference type="EMBL" id="GL996515">
    <property type="protein sequence ID" value="EGV65137.1"/>
    <property type="molecule type" value="Genomic_DNA"/>
</dbReference>
<reference evidence="11 12" key="1">
    <citation type="journal article" date="2011" name="Proc. Natl. Acad. Sci. U.S.A.">
        <title>Comparative genomics of xylose-fermenting fungi for enhanced biofuel production.</title>
        <authorList>
            <person name="Wohlbach D.J."/>
            <person name="Kuo A."/>
            <person name="Sato T.K."/>
            <person name="Potts K.M."/>
            <person name="Salamov A.A."/>
            <person name="LaButti K.M."/>
            <person name="Sun H."/>
            <person name="Clum A."/>
            <person name="Pangilinan J.L."/>
            <person name="Lindquist E.A."/>
            <person name="Lucas S."/>
            <person name="Lapidus A."/>
            <person name="Jin M."/>
            <person name="Gunawan C."/>
            <person name="Balan V."/>
            <person name="Dale B.E."/>
            <person name="Jeffries T.W."/>
            <person name="Zinkel R."/>
            <person name="Barry K.W."/>
            <person name="Grigoriev I.V."/>
            <person name="Gasch A.P."/>
        </authorList>
    </citation>
    <scope>NUCLEOTIDE SEQUENCE [LARGE SCALE GENOMIC DNA]</scope>
    <source>
        <strain evidence="12">ATCC 10573 / BCRC 21748 / CBS 615 / JCM 9827 / NBRC 10315 / NRRL Y-1498 / VKM Y-70</strain>
    </source>
</reference>
<evidence type="ECO:0000256" key="5">
    <source>
        <dbReference type="ARBA" id="ARBA00022763"/>
    </source>
</evidence>
<keyword evidence="7" id="KW-0234">DNA repair</keyword>
<comment type="similarity">
    <text evidence="2">Belongs to the proteasome subunit S5B/HSM3 family.</text>
</comment>
<dbReference type="Pfam" id="PF18795">
    <property type="entry name" value="HSM3_N"/>
    <property type="match status" value="1"/>
</dbReference>
<dbReference type="eggNOG" id="ENOG502QWEK">
    <property type="taxonomic scope" value="Eukaryota"/>
</dbReference>
<evidence type="ECO:0000256" key="7">
    <source>
        <dbReference type="ARBA" id="ARBA00023204"/>
    </source>
</evidence>
<dbReference type="InterPro" id="IPR041335">
    <property type="entry name" value="HSM3_N"/>
</dbReference>
<evidence type="ECO:0000256" key="2">
    <source>
        <dbReference type="ARBA" id="ARBA00006823"/>
    </source>
</evidence>
<dbReference type="Proteomes" id="UP000000707">
    <property type="component" value="Unassembled WGS sequence"/>
</dbReference>